<evidence type="ECO:0000313" key="2">
    <source>
        <dbReference type="EMBL" id="CAK9256631.1"/>
    </source>
</evidence>
<organism evidence="2 3">
    <name type="scientific">Sphagnum jensenii</name>
    <dbReference type="NCBI Taxonomy" id="128206"/>
    <lineage>
        <taxon>Eukaryota</taxon>
        <taxon>Viridiplantae</taxon>
        <taxon>Streptophyta</taxon>
        <taxon>Embryophyta</taxon>
        <taxon>Bryophyta</taxon>
        <taxon>Sphagnophytina</taxon>
        <taxon>Sphagnopsida</taxon>
        <taxon>Sphagnales</taxon>
        <taxon>Sphagnaceae</taxon>
        <taxon>Sphagnum</taxon>
    </lineage>
</organism>
<feature type="region of interest" description="Disordered" evidence="1">
    <location>
        <begin position="580"/>
        <end position="604"/>
    </location>
</feature>
<accession>A0ABP0VRZ3</accession>
<protein>
    <submittedName>
        <fullName evidence="2">Uncharacterized protein</fullName>
    </submittedName>
</protein>
<sequence length="1832" mass="195443">MEALALLDIDQEDDNLLIASSPEENESNAEEEPLLILSVSPPSPSLVSCKKKRLEALGDLQNCRGSEVGDPPGRIIATCKNPDDSRIIAASDSISVLSALDLNAINNANTLVPYDHGRNVIGMSKKAQCAKDLMKEDGTMSAMSSVSKGTGAPTAGSYIHSARQQRHEISSPEKIEEEPVVLRRNRSRRLMTLRKSLAWDKAFFTDEGVLENEELFAAACDTPQNQSMPELTDLWDGPQGHLITSFEAVNIDVDKDEVSSPLAGLQVPTNSTEAHPSSSSRAVEQMQRTSLSAIPRASPKPLKQAPGIKYNSETVMPKAATKSQVFSRTVKEPGVTVTHHQVRSAIMKKATDAAAKMDKKVEEKIGANGRQNGNQEIIMHSMSTPALSLNGSLLSHKVSSISKKVKDALGKVIPGQGPITSAVHSQQHVHTSGKPFAVPKRPRGLPTVPAVKDPIKRVDSSAVFGSDTTIKGVFNVRNMFHAKDTSSATCTASKMQVPSIPRSKSATPPPGLVKCLPGSIQDAMLPPAEAFHTGKPSGLRKPSPKLGFFDSAQALAGPQLLSTTCQQLSDARQAFQMRGPANHSSIGMHSRTPSKDTGGSNSRLQGLFLGKGRSPISYAPHMQSDVASVPATPRACLTSPATPQGSSSKSTRLPVRKGLPGYKNCSGSVCKELMSETPQLNGKRPQSDISDSKTVNMAMQATDGSLKLPNAQFNKLDRPDFESANDILCLPEPHHAQASALCAECDAKCLQCRFIPETEGVDCGSVQTIFSLQLPEGDVTLSGDHGADSKKEALAARYCVQDSDQETEGGDCSSVQTTFSPQLPEGDITPSGDHGADSNEEALAASYCVQDSDHELKIEGGDCDSVQTIFSLQLPEGDITASGDRGADSNKEALESSYCVQDSDHELKIEGGDCDSVQTIFSLQLPEGDITASGDRGADSNKEALESSYCVQDSDHELKIEGGDCDSVQTIFSLQLPEGDITASGDRGADSNKEALASSYCMQDSDHELETWGSDCGSVQTVFNLRLPEGEITQRVVHGAFSNKEIMTVSYCVQDSDHELETDKGDCGSVKMDFSISLSKRDVSPRGDYGDDSNEDVLANYFVQDPNHELETEGGDCGNVKTIFRLSLSEGDISQRGDHGANSNKDDLAASFCAKDSDNELETDEGDCVNVKTGFSLSLSEEDISRRCDHGTDSKKAALAASYCVPDLNHELETEGGDGSNVRTVFPLTFSEDDISPRGDYGTESNKEILTAGDCVKDSDCEPSGGQSNSCGAVLMLPISLSSGNIASAQNCGSEQVETSGSSGRTLQKQALAWMARSDCLQGSESIQSVLLLSPCDNLLEAPTEPGSASAVEARESSLLQVSMKTTDLSELLEFSAIILCTQISGDDKDQTKETEVTSLPSGMTPVIASSLESTPQAGCDQHQKLDCQQSCFAASESIPTLPAAGICFNNTRCVQYEQSNSLSSKDFGEASPKHCTPPVTKESFCQKFGIKHSWQYNSPTSKGFSEASATPNSLPAPNRYAQNSGYKKHWHSSLPGTRIGAGVPPTVTTLTPVLGRYGSLLGCNDPADATVTSSPIEANSGLLLFFEQHRDAHTAINATGSSDSSPKNAERKTLDSPLSQWSDWPILGASIPDDLKQSDDTTLLRYQALRPPTEQERGLICDRSPLENDSLTRTPAQKAVPVETDGASNWSPLAGPNVSNACSLNIKEKGSVLSYPRKAVSQLTSSPMSANAGGQESFGTLITCKSQQSRTPGKTCLADSKPPSPFSEERICALEAAGKESLQVKSGPVKHSPPEKIDPEPNPWSPVRKNGRQLGPFDCTKLKYINPGLPI</sequence>
<dbReference type="EMBL" id="OZ020105">
    <property type="protein sequence ID" value="CAK9256631.1"/>
    <property type="molecule type" value="Genomic_DNA"/>
</dbReference>
<feature type="region of interest" description="Disordered" evidence="1">
    <location>
        <begin position="638"/>
        <end position="657"/>
    </location>
</feature>
<feature type="compositionally biased region" description="Polar residues" evidence="1">
    <location>
        <begin position="595"/>
        <end position="604"/>
    </location>
</feature>
<keyword evidence="3" id="KW-1185">Reference proteome</keyword>
<feature type="region of interest" description="Disordered" evidence="1">
    <location>
        <begin position="262"/>
        <end position="281"/>
    </location>
</feature>
<dbReference type="Proteomes" id="UP001497444">
    <property type="component" value="Chromosome 10"/>
</dbReference>
<feature type="region of interest" description="Disordered" evidence="1">
    <location>
        <begin position="1597"/>
        <end position="1617"/>
    </location>
</feature>
<proteinExistence type="predicted"/>
<name>A0ABP0VRZ3_9BRYO</name>
<feature type="compositionally biased region" description="Polar residues" evidence="1">
    <location>
        <begin position="1597"/>
        <end position="1608"/>
    </location>
</feature>
<feature type="region of interest" description="Disordered" evidence="1">
    <location>
        <begin position="1780"/>
        <end position="1816"/>
    </location>
</feature>
<evidence type="ECO:0000313" key="3">
    <source>
        <dbReference type="Proteomes" id="UP001497444"/>
    </source>
</evidence>
<dbReference type="PANTHER" id="PTHR33737:SF2">
    <property type="entry name" value="OS12G0102700 PROTEIN"/>
    <property type="match status" value="1"/>
</dbReference>
<dbReference type="PANTHER" id="PTHR33737">
    <property type="entry name" value="OS05G0121800 PROTEIN"/>
    <property type="match status" value="1"/>
</dbReference>
<reference evidence="2" key="1">
    <citation type="submission" date="2024-02" db="EMBL/GenBank/DDBJ databases">
        <authorList>
            <consortium name="ELIXIR-Norway"/>
            <consortium name="Elixir Norway"/>
        </authorList>
    </citation>
    <scope>NUCLEOTIDE SEQUENCE</scope>
</reference>
<feature type="region of interest" description="Disordered" evidence="1">
    <location>
        <begin position="804"/>
        <end position="837"/>
    </location>
</feature>
<feature type="region of interest" description="Disordered" evidence="1">
    <location>
        <begin position="430"/>
        <end position="450"/>
    </location>
</feature>
<gene>
    <name evidence="2" type="ORF">CSSPJE1EN1_LOCUS2109</name>
</gene>
<feature type="compositionally biased region" description="Polar residues" evidence="1">
    <location>
        <begin position="267"/>
        <end position="281"/>
    </location>
</feature>
<evidence type="ECO:0000256" key="1">
    <source>
        <dbReference type="SAM" id="MobiDB-lite"/>
    </source>
</evidence>
<feature type="compositionally biased region" description="Polar residues" evidence="1">
    <location>
        <begin position="639"/>
        <end position="651"/>
    </location>
</feature>
<dbReference type="InterPro" id="IPR045882">
    <property type="entry name" value="GPT1/2"/>
</dbReference>